<gene>
    <name evidence="1" type="ORF">SLS62_002511</name>
</gene>
<comment type="caution">
    <text evidence="1">The sequence shown here is derived from an EMBL/GenBank/DDBJ whole genome shotgun (WGS) entry which is preliminary data.</text>
</comment>
<accession>A0AAN9UXC7</accession>
<reference evidence="1 2" key="1">
    <citation type="submission" date="2024-02" db="EMBL/GenBank/DDBJ databases">
        <title>De novo assembly and annotation of 12 fungi associated with fruit tree decline syndrome in Ontario, Canada.</title>
        <authorList>
            <person name="Sulman M."/>
            <person name="Ellouze W."/>
            <person name="Ilyukhin E."/>
        </authorList>
    </citation>
    <scope>NUCLEOTIDE SEQUENCE [LARGE SCALE GENOMIC DNA]</scope>
    <source>
        <strain evidence="1 2">M11/M66-122</strain>
    </source>
</reference>
<proteinExistence type="predicted"/>
<organism evidence="1 2">
    <name type="scientific">Diatrype stigma</name>
    <dbReference type="NCBI Taxonomy" id="117547"/>
    <lineage>
        <taxon>Eukaryota</taxon>
        <taxon>Fungi</taxon>
        <taxon>Dikarya</taxon>
        <taxon>Ascomycota</taxon>
        <taxon>Pezizomycotina</taxon>
        <taxon>Sordariomycetes</taxon>
        <taxon>Xylariomycetidae</taxon>
        <taxon>Xylariales</taxon>
        <taxon>Diatrypaceae</taxon>
        <taxon>Diatrype</taxon>
    </lineage>
</organism>
<sequence>MASTKKASVAAVIRDRTRAVYGPVIKAARQAKPMAKISKWLGGAKQKAHRRDENIARLSEIVQWLNTSSQEVEGSQGNGPDLHDITPQWPGVPMEEEGNAEATAVSRHDIHQYPDQIILDLSPAERMLEVEKRLLHTEPVVLSFPANQGALDARLEYRRQRFGTDSLL</sequence>
<evidence type="ECO:0000313" key="1">
    <source>
        <dbReference type="EMBL" id="KAK7755576.1"/>
    </source>
</evidence>
<dbReference type="AlphaFoldDB" id="A0AAN9UXC7"/>
<evidence type="ECO:0000313" key="2">
    <source>
        <dbReference type="Proteomes" id="UP001320420"/>
    </source>
</evidence>
<dbReference type="Proteomes" id="UP001320420">
    <property type="component" value="Unassembled WGS sequence"/>
</dbReference>
<protein>
    <submittedName>
        <fullName evidence="1">Uncharacterized protein</fullName>
    </submittedName>
</protein>
<keyword evidence="2" id="KW-1185">Reference proteome</keyword>
<dbReference type="EMBL" id="JAKJXP020000012">
    <property type="protein sequence ID" value="KAK7755576.1"/>
    <property type="molecule type" value="Genomic_DNA"/>
</dbReference>
<name>A0AAN9UXC7_9PEZI</name>